<evidence type="ECO:0000256" key="12">
    <source>
        <dbReference type="ARBA" id="ARBA00047883"/>
    </source>
</evidence>
<evidence type="ECO:0000256" key="5">
    <source>
        <dbReference type="ARBA" id="ARBA00022777"/>
    </source>
</evidence>
<dbReference type="InterPro" id="IPR004399">
    <property type="entry name" value="HMP/HMP-P_kinase_dom"/>
</dbReference>
<organism evidence="16 17">
    <name type="scientific">Catenovulum agarivorans DS-2</name>
    <dbReference type="NCBI Taxonomy" id="1328313"/>
    <lineage>
        <taxon>Bacteria</taxon>
        <taxon>Pseudomonadati</taxon>
        <taxon>Pseudomonadota</taxon>
        <taxon>Gammaproteobacteria</taxon>
        <taxon>Alteromonadales</taxon>
        <taxon>Alteromonadaceae</taxon>
        <taxon>Catenovulum</taxon>
    </lineage>
</organism>
<evidence type="ECO:0000313" key="17">
    <source>
        <dbReference type="Proteomes" id="UP000019276"/>
    </source>
</evidence>
<dbReference type="GO" id="GO:0009229">
    <property type="term" value="P:thiamine diphosphate biosynthetic process"/>
    <property type="evidence" value="ECO:0007669"/>
    <property type="project" value="UniProtKB-UniRule"/>
</dbReference>
<dbReference type="eggNOG" id="COG0352">
    <property type="taxonomic scope" value="Bacteria"/>
</dbReference>
<dbReference type="GO" id="GO:0000287">
    <property type="term" value="F:magnesium ion binding"/>
    <property type="evidence" value="ECO:0007669"/>
    <property type="project" value="UniProtKB-UniRule"/>
</dbReference>
<dbReference type="InterPro" id="IPR029056">
    <property type="entry name" value="Ribokinase-like"/>
</dbReference>
<keyword evidence="2 13" id="KW-0808">Transferase</keyword>
<keyword evidence="7 13" id="KW-0460">Magnesium</keyword>
<feature type="binding site" evidence="13">
    <location>
        <position position="369"/>
    </location>
    <ligand>
        <name>4-amino-2-methyl-5-(diphosphooxymethyl)pyrimidine</name>
        <dbReference type="ChEBI" id="CHEBI:57841"/>
    </ligand>
</feature>
<dbReference type="Proteomes" id="UP000019276">
    <property type="component" value="Unassembled WGS sequence"/>
</dbReference>
<keyword evidence="5 16" id="KW-0418">Kinase</keyword>
<dbReference type="PANTHER" id="PTHR20858:SF17">
    <property type="entry name" value="HYDROXYMETHYLPYRIMIDINE_PHOSPHOMETHYLPYRIMIDINE KINASE THI20-RELATED"/>
    <property type="match status" value="1"/>
</dbReference>
<comment type="similarity">
    <text evidence="13">Belongs to the thiamine-phosphate synthase family.</text>
</comment>
<dbReference type="NCBIfam" id="TIGR00693">
    <property type="entry name" value="thiE"/>
    <property type="match status" value="1"/>
</dbReference>
<dbReference type="EMBL" id="ARZY01000062">
    <property type="protein sequence ID" value="EWH08171.1"/>
    <property type="molecule type" value="Genomic_DNA"/>
</dbReference>
<sequence length="510" mass="55572">MQNYPIVWSIAGSDCSGGAGIQADIKTMHNLGCDVSSVVTANTAQNSFGVQEINAVSLEVLLSQLDALAIDRPPQVIKIGMLANVEQIHAISQWLVDYAARMSMPKVIYDPVAIASAGGNLAEEDILPAIREKLLPLVDVLTPNANEAQRLSGVYIINWQSMLDATQALMAMGVGSVALKGGHIDIDKAYCVDMADNGSEQFWLASKRIDTEHSHGSGCTYASAIAALFAQGYLLRDAVTVAKAYINQGLRLAQHYQGAYGPIRQGHWPNCLDDYPIILQSGSELAERLDWQQGYQGQFKYADNFADCGSLSLGLYPVVGDVQWIERLAPLGVQTIQLRLKNLPIEQIELQISQAVALSNQYGFRLFINDYWQLAIKHQAYGVHLGQEDLAEADLHAIKQAGLRLGISTHGEYELLAAKQLQPSYLAVGAIYPTKTKDMTGQIQGITRLERYLDLVDDLPVVAIGGINMHRAQQVKQTGVGSIALVTAITEAESPEDAFKQLQRIVEGCR</sequence>
<dbReference type="NCBIfam" id="NF002904">
    <property type="entry name" value="PRK03512.1"/>
    <property type="match status" value="1"/>
</dbReference>
<evidence type="ECO:0000256" key="8">
    <source>
        <dbReference type="ARBA" id="ARBA00022977"/>
    </source>
</evidence>
<comment type="catalytic activity">
    <reaction evidence="11 13">
        <text>2-(2-carboxy-4-methylthiazol-5-yl)ethyl phosphate + 4-amino-2-methyl-5-(diphosphooxymethyl)pyrimidine + 2 H(+) = thiamine phosphate + CO2 + diphosphate</text>
        <dbReference type="Rhea" id="RHEA:47848"/>
        <dbReference type="ChEBI" id="CHEBI:15378"/>
        <dbReference type="ChEBI" id="CHEBI:16526"/>
        <dbReference type="ChEBI" id="CHEBI:33019"/>
        <dbReference type="ChEBI" id="CHEBI:37575"/>
        <dbReference type="ChEBI" id="CHEBI:57841"/>
        <dbReference type="ChEBI" id="CHEBI:62890"/>
        <dbReference type="EC" id="2.5.1.3"/>
    </reaction>
</comment>
<feature type="binding site" evidence="13">
    <location>
        <begin position="486"/>
        <end position="487"/>
    </location>
    <ligand>
        <name>2-[(2R,5Z)-2-carboxy-4-methylthiazol-5(2H)-ylidene]ethyl phosphate</name>
        <dbReference type="ChEBI" id="CHEBI:62899"/>
    </ligand>
</feature>
<feature type="binding site" evidence="13">
    <location>
        <position position="370"/>
    </location>
    <ligand>
        <name>Mg(2+)</name>
        <dbReference type="ChEBI" id="CHEBI:18420"/>
    </ligand>
</feature>
<dbReference type="AlphaFoldDB" id="W7Q873"/>
<dbReference type="RefSeq" id="WP_035016579.1">
    <property type="nucleotide sequence ID" value="NZ_ARZY01000062.1"/>
</dbReference>
<dbReference type="GO" id="GO:0005524">
    <property type="term" value="F:ATP binding"/>
    <property type="evidence" value="ECO:0007669"/>
    <property type="project" value="UniProtKB-KW"/>
</dbReference>
<keyword evidence="9" id="KW-0511">Multifunctional enzyme</keyword>
<feature type="domain" description="Thiamine phosphate synthase/TenI" evidence="14">
    <location>
        <begin position="322"/>
        <end position="489"/>
    </location>
</feature>
<dbReference type="NCBIfam" id="TIGR00097">
    <property type="entry name" value="HMP-P_kinase"/>
    <property type="match status" value="1"/>
</dbReference>
<evidence type="ECO:0000256" key="9">
    <source>
        <dbReference type="ARBA" id="ARBA00023268"/>
    </source>
</evidence>
<protein>
    <recommendedName>
        <fullName evidence="13">Thiamine-phosphate synthase</fullName>
        <shortName evidence="13">TP synthase</shortName>
        <shortName evidence="13">TPS</shortName>
        <ecNumber evidence="13">2.5.1.3</ecNumber>
    </recommendedName>
    <alternativeName>
        <fullName evidence="13">Thiamine-phosphate pyrophosphorylase</fullName>
        <shortName evidence="13">TMP pyrophosphorylase</shortName>
        <shortName evidence="13">TMP-PPase</shortName>
    </alternativeName>
</protein>
<keyword evidence="3 13" id="KW-0479">Metal-binding</keyword>
<feature type="domain" description="Pyridoxamine kinase/Phosphomethylpyrimidine kinase" evidence="15">
    <location>
        <begin position="14"/>
        <end position="263"/>
    </location>
</feature>
<feature type="binding site" evidence="13">
    <location>
        <position position="466"/>
    </location>
    <ligand>
        <name>2-[(2R,5Z)-2-carboxy-4-methylthiazol-5(2H)-ylidene]ethyl phosphate</name>
        <dbReference type="ChEBI" id="CHEBI:62899"/>
    </ligand>
</feature>
<evidence type="ECO:0000256" key="11">
    <source>
        <dbReference type="ARBA" id="ARBA00047851"/>
    </source>
</evidence>
<dbReference type="Pfam" id="PF02581">
    <property type="entry name" value="TMP-TENI"/>
    <property type="match status" value="1"/>
</dbReference>
<evidence type="ECO:0000256" key="13">
    <source>
        <dbReference type="HAMAP-Rule" id="MF_00097"/>
    </source>
</evidence>
<dbReference type="InterPro" id="IPR013749">
    <property type="entry name" value="PM/HMP-P_kinase-1"/>
</dbReference>
<keyword evidence="4" id="KW-0547">Nucleotide-binding</keyword>
<dbReference type="CDD" id="cd00564">
    <property type="entry name" value="TMP_TenI"/>
    <property type="match status" value="1"/>
</dbReference>
<dbReference type="GO" id="GO:0005829">
    <property type="term" value="C:cytosol"/>
    <property type="evidence" value="ECO:0007669"/>
    <property type="project" value="TreeGrafter"/>
</dbReference>
<feature type="binding site" evidence="13">
    <location>
        <position position="408"/>
    </location>
    <ligand>
        <name>4-amino-2-methyl-5-(diphosphooxymethyl)pyrimidine</name>
        <dbReference type="ChEBI" id="CHEBI:57841"/>
    </ligand>
</feature>
<evidence type="ECO:0000256" key="10">
    <source>
        <dbReference type="ARBA" id="ARBA00047334"/>
    </source>
</evidence>
<comment type="pathway">
    <text evidence="1 13">Cofactor biosynthesis; thiamine diphosphate biosynthesis; thiamine phosphate from 4-amino-2-methyl-5-diphosphomethylpyrimidine and 4-methyl-5-(2-phosphoethyl)-thiazole: step 1/1.</text>
</comment>
<dbReference type="PANTHER" id="PTHR20858">
    <property type="entry name" value="PHOSPHOMETHYLPYRIMIDINE KINASE"/>
    <property type="match status" value="1"/>
</dbReference>
<comment type="caution">
    <text evidence="16">The sequence shown here is derived from an EMBL/GenBank/DDBJ whole genome shotgun (WGS) entry which is preliminary data.</text>
</comment>
<dbReference type="GO" id="GO:0009228">
    <property type="term" value="P:thiamine biosynthetic process"/>
    <property type="evidence" value="ECO:0007669"/>
    <property type="project" value="UniProtKB-KW"/>
</dbReference>
<proteinExistence type="inferred from homology"/>
<dbReference type="Gene3D" id="3.40.1190.20">
    <property type="match status" value="1"/>
</dbReference>
<keyword evidence="6" id="KW-0067">ATP-binding</keyword>
<dbReference type="PATRIC" id="fig|1328313.3.peg.3819"/>
<comment type="cofactor">
    <cofactor evidence="13">
        <name>Mg(2+)</name>
        <dbReference type="ChEBI" id="CHEBI:18420"/>
    </cofactor>
    <text evidence="13">Binds 1 Mg(2+) ion per subunit.</text>
</comment>
<evidence type="ECO:0000256" key="2">
    <source>
        <dbReference type="ARBA" id="ARBA00022679"/>
    </source>
</evidence>
<name>W7Q873_9ALTE</name>
<evidence type="ECO:0000259" key="15">
    <source>
        <dbReference type="Pfam" id="PF08543"/>
    </source>
</evidence>
<dbReference type="eggNOG" id="COG0351">
    <property type="taxonomic scope" value="Bacteria"/>
</dbReference>
<dbReference type="FunFam" id="3.20.20.70:FF:000064">
    <property type="entry name" value="Thiamine-phosphate synthase"/>
    <property type="match status" value="1"/>
</dbReference>
<evidence type="ECO:0000259" key="14">
    <source>
        <dbReference type="Pfam" id="PF02581"/>
    </source>
</evidence>
<dbReference type="Gene3D" id="3.20.20.70">
    <property type="entry name" value="Aldolase class I"/>
    <property type="match status" value="1"/>
</dbReference>
<keyword evidence="8 13" id="KW-0784">Thiamine biosynthesis</keyword>
<dbReference type="Pfam" id="PF08543">
    <property type="entry name" value="Phos_pyr_kin"/>
    <property type="match status" value="1"/>
</dbReference>
<comment type="function">
    <text evidence="13">Condenses 4-methyl-5-(beta-hydroxyethyl)thiazole monophosphate (THZ-P) and 2-methyl-4-amino-5-hydroxymethyl pyrimidine pyrophosphate (HMP-PP) to form thiamine monophosphate (TMP).</text>
</comment>
<dbReference type="STRING" id="1328313.DS2_18698"/>
<comment type="catalytic activity">
    <reaction evidence="12 13">
        <text>2-[(2R,5Z)-2-carboxy-4-methylthiazol-5(2H)-ylidene]ethyl phosphate + 4-amino-2-methyl-5-(diphosphooxymethyl)pyrimidine + 2 H(+) = thiamine phosphate + CO2 + diphosphate</text>
        <dbReference type="Rhea" id="RHEA:47844"/>
        <dbReference type="ChEBI" id="CHEBI:15378"/>
        <dbReference type="ChEBI" id="CHEBI:16526"/>
        <dbReference type="ChEBI" id="CHEBI:33019"/>
        <dbReference type="ChEBI" id="CHEBI:37575"/>
        <dbReference type="ChEBI" id="CHEBI:57841"/>
        <dbReference type="ChEBI" id="CHEBI:62899"/>
        <dbReference type="EC" id="2.5.1.3"/>
    </reaction>
</comment>
<dbReference type="CDD" id="cd01169">
    <property type="entry name" value="HMPP_kinase"/>
    <property type="match status" value="1"/>
</dbReference>
<evidence type="ECO:0000256" key="3">
    <source>
        <dbReference type="ARBA" id="ARBA00022723"/>
    </source>
</evidence>
<feature type="binding site" evidence="13">
    <location>
        <begin position="434"/>
        <end position="436"/>
    </location>
    <ligand>
        <name>2-[(2R,5Z)-2-carboxy-4-methylthiazol-5(2H)-ylidene]ethyl phosphate</name>
        <dbReference type="ChEBI" id="CHEBI:62899"/>
    </ligand>
</feature>
<comment type="catalytic activity">
    <reaction evidence="10 13">
        <text>4-methyl-5-(2-phosphooxyethyl)-thiazole + 4-amino-2-methyl-5-(diphosphooxymethyl)pyrimidine + H(+) = thiamine phosphate + diphosphate</text>
        <dbReference type="Rhea" id="RHEA:22328"/>
        <dbReference type="ChEBI" id="CHEBI:15378"/>
        <dbReference type="ChEBI" id="CHEBI:33019"/>
        <dbReference type="ChEBI" id="CHEBI:37575"/>
        <dbReference type="ChEBI" id="CHEBI:57841"/>
        <dbReference type="ChEBI" id="CHEBI:58296"/>
        <dbReference type="EC" id="2.5.1.3"/>
    </reaction>
</comment>
<dbReference type="GO" id="GO:0008902">
    <property type="term" value="F:hydroxymethylpyrimidine kinase activity"/>
    <property type="evidence" value="ECO:0007669"/>
    <property type="project" value="TreeGrafter"/>
</dbReference>
<feature type="binding site" evidence="13">
    <location>
        <position position="437"/>
    </location>
    <ligand>
        <name>4-amino-2-methyl-5-(diphosphooxymethyl)pyrimidine</name>
        <dbReference type="ChEBI" id="CHEBI:57841"/>
    </ligand>
</feature>
<gene>
    <name evidence="13" type="primary">thiE</name>
    <name evidence="16" type="ORF">DS2_18698</name>
</gene>
<dbReference type="InterPro" id="IPR013785">
    <property type="entry name" value="Aldolase_TIM"/>
</dbReference>
<dbReference type="SUPFAM" id="SSF51391">
    <property type="entry name" value="Thiamin phosphate synthase"/>
    <property type="match status" value="1"/>
</dbReference>
<dbReference type="SUPFAM" id="SSF53613">
    <property type="entry name" value="Ribokinase-like"/>
    <property type="match status" value="1"/>
</dbReference>
<dbReference type="InterPro" id="IPR034291">
    <property type="entry name" value="TMP_synthase"/>
</dbReference>
<dbReference type="InterPro" id="IPR036206">
    <property type="entry name" value="ThiamineP_synth_sf"/>
</dbReference>
<evidence type="ECO:0000256" key="1">
    <source>
        <dbReference type="ARBA" id="ARBA00005165"/>
    </source>
</evidence>
<dbReference type="UniPathway" id="UPA00060">
    <property type="reaction ID" value="UER00138"/>
</dbReference>
<evidence type="ECO:0000256" key="7">
    <source>
        <dbReference type="ARBA" id="ARBA00022842"/>
    </source>
</evidence>
<reference evidence="16 17" key="1">
    <citation type="journal article" date="2014" name="Genome Announc.">
        <title>Draft Genome Sequence of the Agar-Degrading Bacterium Catenovulum sp. Strain DS-2, Isolated from Intestines of Haliotis diversicolor.</title>
        <authorList>
            <person name="Shan D."/>
            <person name="Li X."/>
            <person name="Gu Z."/>
            <person name="Wei G."/>
            <person name="Gao Z."/>
            <person name="Shao Z."/>
        </authorList>
    </citation>
    <scope>NUCLEOTIDE SEQUENCE [LARGE SCALE GENOMIC DNA]</scope>
    <source>
        <strain evidence="16 17">DS-2</strain>
    </source>
</reference>
<dbReference type="GO" id="GO:0004789">
    <property type="term" value="F:thiamine-phosphate diphosphorylase activity"/>
    <property type="evidence" value="ECO:0007669"/>
    <property type="project" value="UniProtKB-UniRule"/>
</dbReference>
<dbReference type="HAMAP" id="MF_00097">
    <property type="entry name" value="TMP_synthase"/>
    <property type="match status" value="1"/>
</dbReference>
<evidence type="ECO:0000256" key="4">
    <source>
        <dbReference type="ARBA" id="ARBA00022741"/>
    </source>
</evidence>
<evidence type="ECO:0000256" key="6">
    <source>
        <dbReference type="ARBA" id="ARBA00022840"/>
    </source>
</evidence>
<feature type="binding site" evidence="13">
    <location>
        <position position="389"/>
    </location>
    <ligand>
        <name>Mg(2+)</name>
        <dbReference type="ChEBI" id="CHEBI:18420"/>
    </ligand>
</feature>
<dbReference type="GO" id="GO:0008972">
    <property type="term" value="F:phosphomethylpyrimidine kinase activity"/>
    <property type="evidence" value="ECO:0007669"/>
    <property type="project" value="InterPro"/>
</dbReference>
<dbReference type="InterPro" id="IPR022998">
    <property type="entry name" value="ThiamineP_synth_TenI"/>
</dbReference>
<dbReference type="OrthoDB" id="9810880at2"/>
<dbReference type="EC" id="2.5.1.3" evidence="13"/>
<keyword evidence="17" id="KW-1185">Reference proteome</keyword>
<feature type="binding site" evidence="13">
    <location>
        <begin position="337"/>
        <end position="341"/>
    </location>
    <ligand>
        <name>4-amino-2-methyl-5-(diphosphooxymethyl)pyrimidine</name>
        <dbReference type="ChEBI" id="CHEBI:57841"/>
    </ligand>
</feature>
<evidence type="ECO:0000313" key="16">
    <source>
        <dbReference type="EMBL" id="EWH08171.1"/>
    </source>
</evidence>
<accession>W7Q873</accession>